<evidence type="ECO:0000256" key="1">
    <source>
        <dbReference type="SAM" id="MobiDB-lite"/>
    </source>
</evidence>
<feature type="region of interest" description="Disordered" evidence="1">
    <location>
        <begin position="276"/>
        <end position="393"/>
    </location>
</feature>
<dbReference type="Proteomes" id="UP000019335">
    <property type="component" value="Chromosome 4"/>
</dbReference>
<dbReference type="EMBL" id="AZIL01000256">
    <property type="protein sequence ID" value="EWM28901.1"/>
    <property type="molecule type" value="Genomic_DNA"/>
</dbReference>
<feature type="compositionally biased region" description="Low complexity" evidence="1">
    <location>
        <begin position="365"/>
        <end position="393"/>
    </location>
</feature>
<reference evidence="2 3" key="1">
    <citation type="journal article" date="2014" name="Mol. Plant">
        <title>Chromosome Scale Genome Assembly and Transcriptome Profiling of Nannochloropsis gaditana in Nitrogen Depletion.</title>
        <authorList>
            <person name="Corteggiani Carpinelli E."/>
            <person name="Telatin A."/>
            <person name="Vitulo N."/>
            <person name="Forcato C."/>
            <person name="D'Angelo M."/>
            <person name="Schiavon R."/>
            <person name="Vezzi A."/>
            <person name="Giacometti G.M."/>
            <person name="Morosinotto T."/>
            <person name="Valle G."/>
        </authorList>
    </citation>
    <scope>NUCLEOTIDE SEQUENCE [LARGE SCALE GENOMIC DNA]</scope>
    <source>
        <strain evidence="2 3">B-31</strain>
    </source>
</reference>
<dbReference type="AlphaFoldDB" id="W7U7U0"/>
<feature type="compositionally biased region" description="Gly residues" evidence="1">
    <location>
        <begin position="120"/>
        <end position="129"/>
    </location>
</feature>
<sequence length="427" mass="45491">MASPASLIPNQASGSSRNDAVRGDWVNACSHIKAECDHDEIRGRHGGHAASLLSLPTHQAFPASALPPESTPKKMRSMLLLPLCPPPQQALREEGNNNAKVRDEDAMIKREGTHSCEGSSGAGSGGNEIGDGTSSSAVGLSSEAEGRGPESDVEALKALAASRVATGGKWRRGKWTPEEEVYVNRVTEAFHQGLLPLAAGTTLRSYLADKLNCDPMRITKKFSGVGSIGKCIFHPCMPPQPLKMAEAMVELDRLEAIWRRRLEEIRAVEYEFQQSASLSSQGSATSPSFPPSLGPSLPPSFYQQHYPPQQYPQHHPPYPYHPQHHPHGPHPPATGVPPSSYPDSCGAWQGPPSLPRAPPLPPSSLPSEPTSSSVLSLPPGLPSGAPAPGSRPSQRVVAVGALCIISIPPPFLSPSLNVPRRWPPLSS</sequence>
<feature type="region of interest" description="Disordered" evidence="1">
    <location>
        <begin position="111"/>
        <end position="152"/>
    </location>
</feature>
<feature type="region of interest" description="Disordered" evidence="1">
    <location>
        <begin position="1"/>
        <end position="21"/>
    </location>
</feature>
<name>W7U7U0_9STRA</name>
<feature type="compositionally biased region" description="Polar residues" evidence="1">
    <location>
        <begin position="8"/>
        <end position="18"/>
    </location>
</feature>
<evidence type="ECO:0000313" key="2">
    <source>
        <dbReference type="EMBL" id="EWM28901.1"/>
    </source>
</evidence>
<protein>
    <submittedName>
        <fullName evidence="2">Uncharacterized protein</fullName>
    </submittedName>
</protein>
<dbReference type="PANTHER" id="PTHR35213:SF5">
    <property type="entry name" value="RING-TYPE DOMAIN-CONTAINING PROTEIN"/>
    <property type="match status" value="1"/>
</dbReference>
<dbReference type="PANTHER" id="PTHR35213">
    <property type="entry name" value="RING-TYPE DOMAIN-CONTAINING PROTEIN-RELATED"/>
    <property type="match status" value="1"/>
</dbReference>
<feature type="compositionally biased region" description="Low complexity" evidence="1">
    <location>
        <begin position="276"/>
        <end position="287"/>
    </location>
</feature>
<comment type="caution">
    <text evidence="2">The sequence shown here is derived from an EMBL/GenBank/DDBJ whole genome shotgun (WGS) entry which is preliminary data.</text>
</comment>
<feature type="compositionally biased region" description="Pro residues" evidence="1">
    <location>
        <begin position="288"/>
        <end position="298"/>
    </location>
</feature>
<evidence type="ECO:0000313" key="3">
    <source>
        <dbReference type="Proteomes" id="UP000019335"/>
    </source>
</evidence>
<feature type="compositionally biased region" description="Pro residues" evidence="1">
    <location>
        <begin position="352"/>
        <end position="364"/>
    </location>
</feature>
<gene>
    <name evidence="2" type="ORF">Naga_100822g1</name>
</gene>
<keyword evidence="3" id="KW-1185">Reference proteome</keyword>
<dbReference type="OrthoDB" id="206902at2759"/>
<proteinExistence type="predicted"/>
<accession>W7U7U0</accession>
<organism evidence="2 3">
    <name type="scientific">Nannochloropsis gaditana</name>
    <dbReference type="NCBI Taxonomy" id="72520"/>
    <lineage>
        <taxon>Eukaryota</taxon>
        <taxon>Sar</taxon>
        <taxon>Stramenopiles</taxon>
        <taxon>Ochrophyta</taxon>
        <taxon>Eustigmatophyceae</taxon>
        <taxon>Eustigmatales</taxon>
        <taxon>Monodopsidaceae</taxon>
        <taxon>Nannochloropsis</taxon>
    </lineage>
</organism>
<feature type="compositionally biased region" description="Low complexity" evidence="1">
    <location>
        <begin position="299"/>
        <end position="313"/>
    </location>
</feature>